<evidence type="ECO:0000313" key="3">
    <source>
        <dbReference type="Proteomes" id="UP001482620"/>
    </source>
</evidence>
<keyword evidence="3" id="KW-1185">Reference proteome</keyword>
<comment type="caution">
    <text evidence="2">The sequence shown here is derived from an EMBL/GenBank/DDBJ whole genome shotgun (WGS) entry which is preliminary data.</text>
</comment>
<organism evidence="2 3">
    <name type="scientific">Ilyodon furcidens</name>
    <name type="common">goldbreast splitfin</name>
    <dbReference type="NCBI Taxonomy" id="33524"/>
    <lineage>
        <taxon>Eukaryota</taxon>
        <taxon>Metazoa</taxon>
        <taxon>Chordata</taxon>
        <taxon>Craniata</taxon>
        <taxon>Vertebrata</taxon>
        <taxon>Euteleostomi</taxon>
        <taxon>Actinopterygii</taxon>
        <taxon>Neopterygii</taxon>
        <taxon>Teleostei</taxon>
        <taxon>Neoteleostei</taxon>
        <taxon>Acanthomorphata</taxon>
        <taxon>Ovalentaria</taxon>
        <taxon>Atherinomorphae</taxon>
        <taxon>Cyprinodontiformes</taxon>
        <taxon>Goodeidae</taxon>
        <taxon>Ilyodon</taxon>
    </lineage>
</organism>
<dbReference type="Proteomes" id="UP001482620">
    <property type="component" value="Unassembled WGS sequence"/>
</dbReference>
<reference evidence="2 3" key="1">
    <citation type="submission" date="2021-06" db="EMBL/GenBank/DDBJ databases">
        <authorList>
            <person name="Palmer J.M."/>
        </authorList>
    </citation>
    <scope>NUCLEOTIDE SEQUENCE [LARGE SCALE GENOMIC DNA]</scope>
    <source>
        <strain evidence="3">if_2019</strain>
        <tissue evidence="2">Muscle</tissue>
    </source>
</reference>
<proteinExistence type="predicted"/>
<name>A0ABV0VIY1_9TELE</name>
<dbReference type="EMBL" id="JAHRIQ010109239">
    <property type="protein sequence ID" value="MEQ2257156.1"/>
    <property type="molecule type" value="Genomic_DNA"/>
</dbReference>
<protein>
    <submittedName>
        <fullName evidence="2">Uncharacterized protein</fullName>
    </submittedName>
</protein>
<evidence type="ECO:0000313" key="2">
    <source>
        <dbReference type="EMBL" id="MEQ2257156.1"/>
    </source>
</evidence>
<sequence length="119" mass="12619">MRTSKSRHVTSPVTVRCRGPTLEPGLGLGLIGERLVTGLLLVGPCWAKPEQEMQGQPPVGPPPAGGTMTDQCKEDRAADEGGDLDNPISGCLGWLKGRGMSPLWGGRSLRLCGRSRDID</sequence>
<feature type="region of interest" description="Disordered" evidence="1">
    <location>
        <begin position="51"/>
        <end position="87"/>
    </location>
</feature>
<accession>A0ABV0VIY1</accession>
<evidence type="ECO:0000256" key="1">
    <source>
        <dbReference type="SAM" id="MobiDB-lite"/>
    </source>
</evidence>
<gene>
    <name evidence="2" type="ORF">ILYODFUR_031698</name>
</gene>